<proteinExistence type="predicted"/>
<dbReference type="InterPro" id="IPR022655">
    <property type="entry name" value="DUF1553"/>
</dbReference>
<dbReference type="InterPro" id="IPR011444">
    <property type="entry name" value="DUF1549"/>
</dbReference>
<keyword evidence="7" id="KW-1185">Reference proteome</keyword>
<dbReference type="InterPro" id="IPR036909">
    <property type="entry name" value="Cyt_c-like_dom_sf"/>
</dbReference>
<name>A0A5M6DLT5_9BACT</name>
<evidence type="ECO:0000313" key="7">
    <source>
        <dbReference type="Proteomes" id="UP000324479"/>
    </source>
</evidence>
<evidence type="ECO:0000259" key="4">
    <source>
        <dbReference type="Pfam" id="PF07587"/>
    </source>
</evidence>
<feature type="chain" id="PRO_5024310751" evidence="2">
    <location>
        <begin position="23"/>
        <end position="797"/>
    </location>
</feature>
<evidence type="ECO:0000259" key="5">
    <source>
        <dbReference type="Pfam" id="PF07635"/>
    </source>
</evidence>
<evidence type="ECO:0000256" key="2">
    <source>
        <dbReference type="SAM" id="SignalP"/>
    </source>
</evidence>
<dbReference type="AlphaFoldDB" id="A0A5M6DLT5"/>
<dbReference type="EMBL" id="VWOX01000001">
    <property type="protein sequence ID" value="KAA5547090.1"/>
    <property type="molecule type" value="Genomic_DNA"/>
</dbReference>
<sequence length="797" mass="90045">MKYSALCLIPSLVVALAAPTSAAEDPLSFNRDVRPILSDKCFFCHGPDDNHREAGLRLDQEESALEYAIIPGEADDSEVMMRITESDPDLRMPPPETGKKITEEEREILRRWINQGAPYEAYWAYVDPKQIDVPAAGELPEGVQPAAGPIDRLVRSALDPQGLPPSPPASRRNQLRRLYLDLTGLPPTYQQIQAFRNDPRPDAYQRRVDALLASPSFGERFAQYWLDLVRFADTVGYHGDQVHQIAPYRDYVINSINDDKPLDQFSREQLAGDLMEDPTVEQRIASGYNRLLQTTHEGGLQPKEYRAIYAADRVRNFSAVWMAATVGCAQCHDHKYDPYTSADFYSLSAFFADIDDEKHFSNGTNALPTRREPELDVLNRTDRLRLQDLQAELDAASESGDQDRVAELEKAREQIKARTQRTMITKATEPRTVRLLARGNWMDESGPVMEPAIPGFLGDVHDALELDPERRANRLDLANWLFDVDRGVGGLTARVFANRLWYLYTGRGISPTLGDFGGQGSPPTNPELLDYLANRLLDSGWNLKATVREIVTSETYRQQPSIDAERRQKDPYNDLTSGQSGHRLPAETVRDSVLEMSGLLDHQVGGPSVKPYQPQGYYRHLNFPTRRYQADSGQNQWRRGVYTHWQRQFLHPMLKALDAPSREECTAVRPRSNTPLEALVLLNDPTFVTAAKAFAARILRQTGGDFTDPTQHANRIHSAMRIAIGRQADPKEMEVLLALLHRETERFSADDDAARVFLEVPDDVRIVWPDQASPVQRAAWTSVARAIMNLHETLYRP</sequence>
<feature type="domain" description="DUF1553" evidence="4">
    <location>
        <begin position="473"/>
        <end position="739"/>
    </location>
</feature>
<feature type="region of interest" description="Disordered" evidence="1">
    <location>
        <begin position="556"/>
        <end position="585"/>
    </location>
</feature>
<dbReference type="SUPFAM" id="SSF46626">
    <property type="entry name" value="Cytochrome c"/>
    <property type="match status" value="1"/>
</dbReference>
<evidence type="ECO:0000256" key="1">
    <source>
        <dbReference type="SAM" id="MobiDB-lite"/>
    </source>
</evidence>
<feature type="domain" description="DUF1549" evidence="3">
    <location>
        <begin position="149"/>
        <end position="355"/>
    </location>
</feature>
<evidence type="ECO:0000313" key="6">
    <source>
        <dbReference type="EMBL" id="KAA5547090.1"/>
    </source>
</evidence>
<dbReference type="InterPro" id="IPR011429">
    <property type="entry name" value="Cyt_c_Planctomycete-type"/>
</dbReference>
<reference evidence="6 7" key="1">
    <citation type="submission" date="2019-08" db="EMBL/GenBank/DDBJ databases">
        <authorList>
            <person name="Dhanesh K."/>
            <person name="Kumar G."/>
            <person name="Sasikala C."/>
            <person name="Venkata Ramana C."/>
        </authorList>
    </citation>
    <scope>NUCLEOTIDE SEQUENCE [LARGE SCALE GENOMIC DNA]</scope>
    <source>
        <strain evidence="6 7">JC645</strain>
    </source>
</reference>
<protein>
    <submittedName>
        <fullName evidence="6">DUF1553 domain-containing protein</fullName>
    </submittedName>
</protein>
<feature type="domain" description="Cytochrome C Planctomycete-type" evidence="5">
    <location>
        <begin position="41"/>
        <end position="96"/>
    </location>
</feature>
<dbReference type="Pfam" id="PF07587">
    <property type="entry name" value="PSD1"/>
    <property type="match status" value="1"/>
</dbReference>
<feature type="compositionally biased region" description="Basic and acidic residues" evidence="1">
    <location>
        <begin position="563"/>
        <end position="572"/>
    </location>
</feature>
<dbReference type="PANTHER" id="PTHR35889:SF3">
    <property type="entry name" value="F-BOX DOMAIN-CONTAINING PROTEIN"/>
    <property type="match status" value="1"/>
</dbReference>
<dbReference type="GO" id="GO:0020037">
    <property type="term" value="F:heme binding"/>
    <property type="evidence" value="ECO:0007669"/>
    <property type="project" value="InterPro"/>
</dbReference>
<dbReference type="RefSeq" id="WP_150074198.1">
    <property type="nucleotide sequence ID" value="NZ_VWOX01000001.1"/>
</dbReference>
<gene>
    <name evidence="6" type="ORF">FYK55_01340</name>
</gene>
<dbReference type="PANTHER" id="PTHR35889">
    <property type="entry name" value="CYCLOINULO-OLIGOSACCHARIDE FRUCTANOTRANSFERASE-RELATED"/>
    <property type="match status" value="1"/>
</dbReference>
<accession>A0A5M6DLT5</accession>
<feature type="signal peptide" evidence="2">
    <location>
        <begin position="1"/>
        <end position="22"/>
    </location>
</feature>
<organism evidence="6 7">
    <name type="scientific">Roseiconus nitratireducens</name>
    <dbReference type="NCBI Taxonomy" id="2605748"/>
    <lineage>
        <taxon>Bacteria</taxon>
        <taxon>Pseudomonadati</taxon>
        <taxon>Planctomycetota</taxon>
        <taxon>Planctomycetia</taxon>
        <taxon>Pirellulales</taxon>
        <taxon>Pirellulaceae</taxon>
        <taxon>Roseiconus</taxon>
    </lineage>
</organism>
<comment type="caution">
    <text evidence="6">The sequence shown here is derived from an EMBL/GenBank/DDBJ whole genome shotgun (WGS) entry which is preliminary data.</text>
</comment>
<dbReference type="Pfam" id="PF07635">
    <property type="entry name" value="PSCyt1"/>
    <property type="match status" value="1"/>
</dbReference>
<evidence type="ECO:0000259" key="3">
    <source>
        <dbReference type="Pfam" id="PF07583"/>
    </source>
</evidence>
<dbReference type="Pfam" id="PF07583">
    <property type="entry name" value="PSCyt2"/>
    <property type="match status" value="1"/>
</dbReference>
<dbReference type="GO" id="GO:0009055">
    <property type="term" value="F:electron transfer activity"/>
    <property type="evidence" value="ECO:0007669"/>
    <property type="project" value="InterPro"/>
</dbReference>
<keyword evidence="2" id="KW-0732">Signal</keyword>
<dbReference type="Proteomes" id="UP000324479">
    <property type="component" value="Unassembled WGS sequence"/>
</dbReference>